<evidence type="ECO:0000256" key="1">
    <source>
        <dbReference type="SAM" id="MobiDB-lite"/>
    </source>
</evidence>
<dbReference type="VEuPathDB" id="TriTrypDB:TvY486_0043050"/>
<evidence type="ECO:0000313" key="4">
    <source>
        <dbReference type="Proteomes" id="UP000009027"/>
    </source>
</evidence>
<accession>F9WV04</accession>
<dbReference type="Proteomes" id="UP000009027">
    <property type="component" value="Unassembled WGS sequence"/>
</dbReference>
<dbReference type="EMBL" id="CAEX01007642">
    <property type="protein sequence ID" value="CCD21404.1"/>
    <property type="molecule type" value="Genomic_DNA"/>
</dbReference>
<protein>
    <submittedName>
        <fullName evidence="3">Uncharacterized protein</fullName>
    </submittedName>
</protein>
<name>F9WV04_TRYVY</name>
<feature type="signal peptide" evidence="2">
    <location>
        <begin position="1"/>
        <end position="19"/>
    </location>
</feature>
<organism evidence="3 4">
    <name type="scientific">Trypanosoma vivax (strain Y486)</name>
    <dbReference type="NCBI Taxonomy" id="1055687"/>
    <lineage>
        <taxon>Eukaryota</taxon>
        <taxon>Discoba</taxon>
        <taxon>Euglenozoa</taxon>
        <taxon>Kinetoplastea</taxon>
        <taxon>Metakinetoplastina</taxon>
        <taxon>Trypanosomatida</taxon>
        <taxon>Trypanosomatidae</taxon>
        <taxon>Trypanosoma</taxon>
        <taxon>Duttonella</taxon>
    </lineage>
</organism>
<feature type="chain" id="PRO_5003389672" evidence="2">
    <location>
        <begin position="20"/>
        <end position="430"/>
    </location>
</feature>
<feature type="region of interest" description="Disordered" evidence="1">
    <location>
        <begin position="357"/>
        <end position="403"/>
    </location>
</feature>
<evidence type="ECO:0000313" key="3">
    <source>
        <dbReference type="EMBL" id="CCD21404.1"/>
    </source>
</evidence>
<sequence>MRALLLVLALVAMTHAASGTQEKSVKSAVVGKVCEANGLLKGLGASLVTTAGEAEKTLSELKGIVARISAVMEARQTQGTLRCEAQGTVRAAEQALETATAALAGAERTLRSAAPTARKAQEALTHIAGKVDGLVETLATYKGANAGPVCITDNGTPKGATSTPTNWKATHCETTTVNASTPALLQSVLNKIRAAGKMSNSNAPTAGTASAAADGGALILIGGTGTAFTAAANTGSTTDPCNFFSSHSGGNNAMFKDAEAAATMGGLWQIMPAGGAGAGVNLIAAGTNKHPVKDLAAHPALSDTVRRCESAIEAMNGEQSNSFAKRIAAVKHALHKPMQEGTRENTSLATWPAQRITCKKPPTPATTAKDHDATSNRGNGADDATEAASQTTTGKADTTKEGTMHTRALIHAAGSLLGMVRCAGATSAAP</sequence>
<keyword evidence="2" id="KW-0732">Signal</keyword>
<keyword evidence="4" id="KW-1185">Reference proteome</keyword>
<feature type="compositionally biased region" description="Polar residues" evidence="1">
    <location>
        <begin position="387"/>
        <end position="396"/>
    </location>
</feature>
<proteinExistence type="predicted"/>
<evidence type="ECO:0000256" key="2">
    <source>
        <dbReference type="SAM" id="SignalP"/>
    </source>
</evidence>
<dbReference type="AlphaFoldDB" id="F9WV04"/>
<gene>
    <name evidence="3" type="ORF">TvY486_0043050</name>
</gene>
<reference evidence="3 4" key="1">
    <citation type="journal article" date="2012" name="Proc. Natl. Acad. Sci. U.S.A.">
        <title>Antigenic diversity is generated by distinct evolutionary mechanisms in African trypanosome species.</title>
        <authorList>
            <person name="Jackson A.P."/>
            <person name="Berry A."/>
            <person name="Aslett M."/>
            <person name="Allison H.C."/>
            <person name="Burton P."/>
            <person name="Vavrova-Anderson J."/>
            <person name="Brown R."/>
            <person name="Browne H."/>
            <person name="Corton N."/>
            <person name="Hauser H."/>
            <person name="Gamble J."/>
            <person name="Gilderthorp R."/>
            <person name="Marcello L."/>
            <person name="McQuillan J."/>
            <person name="Otto T.D."/>
            <person name="Quail M.A."/>
            <person name="Sanders M.J."/>
            <person name="van Tonder A."/>
            <person name="Ginger M.L."/>
            <person name="Field M.C."/>
            <person name="Barry J.D."/>
            <person name="Hertz-Fowler C."/>
            <person name="Berriman M."/>
        </authorList>
    </citation>
    <scope>NUCLEOTIDE SEQUENCE</scope>
    <source>
        <strain evidence="3 4">Y486</strain>
    </source>
</reference>